<dbReference type="PROSITE" id="PS51257">
    <property type="entry name" value="PROKAR_LIPOPROTEIN"/>
    <property type="match status" value="1"/>
</dbReference>
<dbReference type="Proteomes" id="UP001165430">
    <property type="component" value="Unassembled WGS sequence"/>
</dbReference>
<protein>
    <submittedName>
        <fullName evidence="1">DUF4221 domain-containing protein</fullName>
    </submittedName>
</protein>
<comment type="caution">
    <text evidence="1">The sequence shown here is derived from an EMBL/GenBank/DDBJ whole genome shotgun (WGS) entry which is preliminary data.</text>
</comment>
<gene>
    <name evidence="1" type="ORF">MM213_17695</name>
</gene>
<dbReference type="InterPro" id="IPR025316">
    <property type="entry name" value="DUF4221"/>
</dbReference>
<dbReference type="EMBL" id="JAKZGO010000020">
    <property type="protein sequence ID" value="MCH7415339.1"/>
    <property type="molecule type" value="Genomic_DNA"/>
</dbReference>
<dbReference type="RefSeq" id="WP_241414229.1">
    <property type="nucleotide sequence ID" value="NZ_JAKZGO010000020.1"/>
</dbReference>
<dbReference type="Pfam" id="PF13970">
    <property type="entry name" value="DUF4221"/>
    <property type="match status" value="1"/>
</dbReference>
<dbReference type="SUPFAM" id="SSF63825">
    <property type="entry name" value="YWTD domain"/>
    <property type="match status" value="1"/>
</dbReference>
<proteinExistence type="predicted"/>
<organism evidence="1 2">
    <name type="scientific">Belliella alkalica</name>
    <dbReference type="NCBI Taxonomy" id="1730871"/>
    <lineage>
        <taxon>Bacteria</taxon>
        <taxon>Pseudomonadati</taxon>
        <taxon>Bacteroidota</taxon>
        <taxon>Cytophagia</taxon>
        <taxon>Cytophagales</taxon>
        <taxon>Cyclobacteriaceae</taxon>
        <taxon>Belliella</taxon>
    </lineage>
</organism>
<name>A0ABS9VFV9_9BACT</name>
<evidence type="ECO:0000313" key="1">
    <source>
        <dbReference type="EMBL" id="MCH7415339.1"/>
    </source>
</evidence>
<evidence type="ECO:0000313" key="2">
    <source>
        <dbReference type="Proteomes" id="UP001165430"/>
    </source>
</evidence>
<keyword evidence="2" id="KW-1185">Reference proteome</keyword>
<sequence>MKNFQINKQISLLLLLGSIFACNNPRLSSLKLILEEKLEIPFNGEIYQALPVFYDFNLVGDLVVYDHTTDELQLYNLPEKEIVKKVKIEREGPNGIFSNINTAFLHNNQFYVIGNDAFYFLDRNGNMLKKITFISIIEKLNLDPEKKINSIRGAWDKTTGEIYFNYSRRNDHEDQFQSLPKFFELVRFDPISESGELIRIPTPDGLVKDGQGHYFALTPTLSIANGKVVYMWASFPEVYVYDLKTKNILEITCIPDGFLKIPPFPYSNYTKTSPFYFKNGGTSFSKITYDFRNERIYRGHFNYLNGQLKGGLNLTAISMIGECLELDTPENSGVSIDIYDSDLHIVQKDITDENALRINRYALVKK</sequence>
<accession>A0ABS9VFV9</accession>
<reference evidence="1" key="1">
    <citation type="submission" date="2022-03" db="EMBL/GenBank/DDBJ databases">
        <title>De novo assembled genomes of Belliella spp. (Cyclobacteriaceae) strains.</title>
        <authorList>
            <person name="Szabo A."/>
            <person name="Korponai K."/>
            <person name="Felfoldi T."/>
        </authorList>
    </citation>
    <scope>NUCLEOTIDE SEQUENCE</scope>
    <source>
        <strain evidence="1">DSM 111903</strain>
    </source>
</reference>